<feature type="transmembrane region" description="Helical" evidence="1">
    <location>
        <begin position="57"/>
        <end position="76"/>
    </location>
</feature>
<dbReference type="RefSeq" id="WP_120166081.1">
    <property type="nucleotide sequence ID" value="NZ_MCIB01000001.1"/>
</dbReference>
<feature type="transmembrane region" description="Helical" evidence="1">
    <location>
        <begin position="112"/>
        <end position="131"/>
    </location>
</feature>
<dbReference type="Pfam" id="PF07758">
    <property type="entry name" value="DUF1614"/>
    <property type="match status" value="1"/>
</dbReference>
<evidence type="ECO:0000313" key="2">
    <source>
        <dbReference type="EMBL" id="RKD34317.1"/>
    </source>
</evidence>
<name>A0A419TA39_9FIRM</name>
<reference evidence="2 3" key="1">
    <citation type="submission" date="2016-08" db="EMBL/GenBank/DDBJ databases">
        <title>Novel Firmicutes and Novel Genomes.</title>
        <authorList>
            <person name="Poppleton D.I."/>
            <person name="Gribaldo S."/>
        </authorList>
    </citation>
    <scope>NUCLEOTIDE SEQUENCE [LARGE SCALE GENOMIC DNA]</scope>
    <source>
        <strain evidence="2 3">CTT3</strain>
    </source>
</reference>
<dbReference type="OrthoDB" id="1679952at2"/>
<feature type="transmembrane region" description="Helical" evidence="1">
    <location>
        <begin position="88"/>
        <end position="106"/>
    </location>
</feature>
<feature type="transmembrane region" description="Helical" evidence="1">
    <location>
        <begin position="165"/>
        <end position="188"/>
    </location>
</feature>
<feature type="transmembrane region" description="Helical" evidence="1">
    <location>
        <begin position="138"/>
        <end position="159"/>
    </location>
</feature>
<dbReference type="EMBL" id="MCIB01000001">
    <property type="protein sequence ID" value="RKD34317.1"/>
    <property type="molecule type" value="Genomic_DNA"/>
</dbReference>
<evidence type="ECO:0000256" key="1">
    <source>
        <dbReference type="SAM" id="Phobius"/>
    </source>
</evidence>
<accession>A0A419TA39</accession>
<evidence type="ECO:0008006" key="4">
    <source>
        <dbReference type="Google" id="ProtNLM"/>
    </source>
</evidence>
<feature type="transmembrane region" description="Helical" evidence="1">
    <location>
        <begin position="6"/>
        <end position="24"/>
    </location>
</feature>
<sequence>MSIGIIILIGTTILIFSGLSQRALDRLRLNDKQALLVVISIIFSTFFLPDIKITDLVYINIGGAIIPLILVLYLFIKAGTKKEKLRAIVGGILSGFAIYLAGKILSGKPESFLFDLNILYGITGGIIAYILGRSRRSAFIAGVLGVIFSDIIQFILNIYRGYNVPVFFGGAGAFDSTILAGVSALFLAETIGEFREKIQGGTNKKDMKFEGGEFTNILDERVKIKRDDENEK</sequence>
<comment type="caution">
    <text evidence="2">The sequence shown here is derived from an EMBL/GenBank/DDBJ whole genome shotgun (WGS) entry which is preliminary data.</text>
</comment>
<keyword evidence="1" id="KW-0472">Membrane</keyword>
<protein>
    <recommendedName>
        <fullName evidence="4">DUF1614 domain-containing protein</fullName>
    </recommendedName>
</protein>
<evidence type="ECO:0000313" key="3">
    <source>
        <dbReference type="Proteomes" id="UP000284177"/>
    </source>
</evidence>
<keyword evidence="1" id="KW-1133">Transmembrane helix</keyword>
<proteinExistence type="predicted"/>
<keyword evidence="3" id="KW-1185">Reference proteome</keyword>
<keyword evidence="1" id="KW-0812">Transmembrane</keyword>
<dbReference type="InterPro" id="IPR011672">
    <property type="entry name" value="DUF1614"/>
</dbReference>
<dbReference type="AlphaFoldDB" id="A0A419TA39"/>
<feature type="transmembrane region" description="Helical" evidence="1">
    <location>
        <begin position="33"/>
        <end position="51"/>
    </location>
</feature>
<organism evidence="2 3">
    <name type="scientific">Thermohalobacter berrensis</name>
    <dbReference type="NCBI Taxonomy" id="99594"/>
    <lineage>
        <taxon>Bacteria</taxon>
        <taxon>Bacillati</taxon>
        <taxon>Bacillota</taxon>
        <taxon>Tissierellia</taxon>
        <taxon>Tissierellales</taxon>
        <taxon>Thermohalobacteraceae</taxon>
        <taxon>Thermohalobacter</taxon>
    </lineage>
</organism>
<gene>
    <name evidence="2" type="ORF">BET03_00345</name>
</gene>
<dbReference type="Proteomes" id="UP000284177">
    <property type="component" value="Unassembled WGS sequence"/>
</dbReference>